<gene>
    <name evidence="3" type="ORF">CPLU01_08378</name>
</gene>
<name>A0A8H6KDE9_9PEZI</name>
<dbReference type="PANTHER" id="PTHR43591:SF10">
    <property type="entry name" value="ABC TRANSMEMBRANE TYPE-1 DOMAIN-CONTAINING PROTEIN-RELATED"/>
    <property type="match status" value="1"/>
</dbReference>
<keyword evidence="4" id="KW-1185">Reference proteome</keyword>
<dbReference type="PANTHER" id="PTHR43591">
    <property type="entry name" value="METHYLTRANSFERASE"/>
    <property type="match status" value="1"/>
</dbReference>
<dbReference type="GO" id="GO:0008168">
    <property type="term" value="F:methyltransferase activity"/>
    <property type="evidence" value="ECO:0007669"/>
    <property type="project" value="UniProtKB-KW"/>
</dbReference>
<comment type="caution">
    <text evidence="3">The sequence shown here is derived from an EMBL/GenBank/DDBJ whole genome shotgun (WGS) entry which is preliminary data.</text>
</comment>
<evidence type="ECO:0000313" key="3">
    <source>
        <dbReference type="EMBL" id="KAF6828716.1"/>
    </source>
</evidence>
<reference evidence="3" key="1">
    <citation type="journal article" date="2020" name="Phytopathology">
        <title>Genome Sequence Resources of Colletotrichum truncatum, C. plurivorum, C. musicola, and C. sojae: Four Species Pathogenic to Soybean (Glycine max).</title>
        <authorList>
            <person name="Rogerio F."/>
            <person name="Boufleur T.R."/>
            <person name="Ciampi-Guillardi M."/>
            <person name="Sukno S.A."/>
            <person name="Thon M.R."/>
            <person name="Massola Junior N.S."/>
            <person name="Baroncelli R."/>
        </authorList>
    </citation>
    <scope>NUCLEOTIDE SEQUENCE</scope>
    <source>
        <strain evidence="3">LFN00145</strain>
    </source>
</reference>
<evidence type="ECO:0000256" key="1">
    <source>
        <dbReference type="ARBA" id="ARBA00038158"/>
    </source>
</evidence>
<comment type="similarity">
    <text evidence="1">Belongs to the methyltransferase superfamily. LaeA methyltransferase family.</text>
</comment>
<feature type="region of interest" description="Disordered" evidence="2">
    <location>
        <begin position="1"/>
        <end position="53"/>
    </location>
</feature>
<protein>
    <submittedName>
        <fullName evidence="3">UMTA methyltransferase</fullName>
    </submittedName>
</protein>
<organism evidence="3 4">
    <name type="scientific">Colletotrichum plurivorum</name>
    <dbReference type="NCBI Taxonomy" id="2175906"/>
    <lineage>
        <taxon>Eukaryota</taxon>
        <taxon>Fungi</taxon>
        <taxon>Dikarya</taxon>
        <taxon>Ascomycota</taxon>
        <taxon>Pezizomycotina</taxon>
        <taxon>Sordariomycetes</taxon>
        <taxon>Hypocreomycetidae</taxon>
        <taxon>Glomerellales</taxon>
        <taxon>Glomerellaceae</taxon>
        <taxon>Colletotrichum</taxon>
        <taxon>Colletotrichum orchidearum species complex</taxon>
    </lineage>
</organism>
<dbReference type="Proteomes" id="UP000654918">
    <property type="component" value="Unassembled WGS sequence"/>
</dbReference>
<dbReference type="Gene3D" id="3.40.50.150">
    <property type="entry name" value="Vaccinia Virus protein VP39"/>
    <property type="match status" value="1"/>
</dbReference>
<evidence type="ECO:0000256" key="2">
    <source>
        <dbReference type="SAM" id="MobiDB-lite"/>
    </source>
</evidence>
<dbReference type="EMBL" id="WIGO01000118">
    <property type="protein sequence ID" value="KAF6828716.1"/>
    <property type="molecule type" value="Genomic_DNA"/>
</dbReference>
<dbReference type="Pfam" id="PF13489">
    <property type="entry name" value="Methyltransf_23"/>
    <property type="match status" value="1"/>
</dbReference>
<dbReference type="SUPFAM" id="SSF53335">
    <property type="entry name" value="S-adenosyl-L-methionine-dependent methyltransferases"/>
    <property type="match status" value="1"/>
</dbReference>
<dbReference type="InterPro" id="IPR029063">
    <property type="entry name" value="SAM-dependent_MTases_sf"/>
</dbReference>
<feature type="compositionally biased region" description="Polar residues" evidence="2">
    <location>
        <begin position="30"/>
        <end position="47"/>
    </location>
</feature>
<accession>A0A8H6KDE9</accession>
<sequence>MGDDASTNKRKRPSQGSQATASPPAGSPVAQKSSPARSPVAQQTPGSAGSDDEAEIQPAIIEPEDDASQYTASLASSVVDYPVEYGRRYHAFRPGAYFAPNDELASEHLDMAHVLIVKAIGSRLYLAPLEKSKVQRIMDIGTGTGIWAVEMGDIFPNAEVIGNDLSAIQPTWTPPNVKFEIDDVESPWVGHQKYDYIMCRYMAGSIQDWPKLVENIYANLNPGGWAEFQDMTCEFYSDDGSYTEKNATWGWNKTLARTLESLGRDPNPAPKLEGWVRDAGFENIYHQKIKTPIGPWPKDPRHKDLGLVNLAQVLLGLEGFSMRLLCGVLGRTREEALLQVATVRKELKSGVFHALFDHHVVYGQKPFDEEAHE</sequence>
<proteinExistence type="inferred from homology"/>
<dbReference type="GO" id="GO:0032259">
    <property type="term" value="P:methylation"/>
    <property type="evidence" value="ECO:0007669"/>
    <property type="project" value="UniProtKB-KW"/>
</dbReference>
<keyword evidence="3" id="KW-0808">Transferase</keyword>
<dbReference type="CDD" id="cd02440">
    <property type="entry name" value="AdoMet_MTases"/>
    <property type="match status" value="1"/>
</dbReference>
<evidence type="ECO:0000313" key="4">
    <source>
        <dbReference type="Proteomes" id="UP000654918"/>
    </source>
</evidence>
<dbReference type="AlphaFoldDB" id="A0A8H6KDE9"/>
<keyword evidence="3" id="KW-0489">Methyltransferase</keyword>